<evidence type="ECO:0000313" key="3">
    <source>
        <dbReference type="Proteomes" id="UP000014715"/>
    </source>
</evidence>
<keyword evidence="3" id="KW-1185">Reference proteome</keyword>
<proteinExistence type="predicted"/>
<sequence>MKGIRLNTPYTKAYDGEGNLINEILFGYRSLGPNRRQRRIDSGTSSSRPFSNKKGRQIVITKYGPFHFLKTEKVVRQGYKNTRLEVKILN</sequence>
<gene>
    <name evidence="2" type="ORF">Phi38:1_gp006</name>
</gene>
<reference evidence="3" key="2">
    <citation type="submission" date="2013-03" db="EMBL/GenBank/DDBJ databases">
        <title>The Cellulophaga phages: a novel, diverse, and globally ubiquitous model system.</title>
        <authorList>
            <person name="Holmfeldt K."/>
            <person name="Solonenko N."/>
            <person name="Shah M."/>
            <person name="Corrier K."/>
            <person name="Riemann L."/>
            <person name="VerBerkmoes N.C."/>
            <person name="Sullivan M.B."/>
        </authorList>
    </citation>
    <scope>NUCLEOTIDE SEQUENCE [LARGE SCALE GENOMIC DNA]</scope>
</reference>
<accession>R9ZY49</accession>
<feature type="region of interest" description="Disordered" evidence="1">
    <location>
        <begin position="35"/>
        <end position="54"/>
    </location>
</feature>
<dbReference type="Proteomes" id="UP000014715">
    <property type="component" value="Segment"/>
</dbReference>
<dbReference type="KEGG" id="vg:16796834"/>
<dbReference type="RefSeq" id="YP_008241387.1">
    <property type="nucleotide sequence ID" value="NC_021796.1"/>
</dbReference>
<dbReference type="GeneID" id="16796834"/>
<organism evidence="2 3">
    <name type="scientific">Cellulophaga phage phi38:1</name>
    <dbReference type="NCBI Taxonomy" id="1327977"/>
    <lineage>
        <taxon>Viruses</taxon>
        <taxon>Duplodnaviria</taxon>
        <taxon>Heunggongvirae</taxon>
        <taxon>Uroviricota</taxon>
        <taxon>Caudoviricetes</taxon>
        <taxon>Pervagoviridae</taxon>
        <taxon>Callevirus</taxon>
        <taxon>Callevirus phi38una</taxon>
    </lineage>
</organism>
<evidence type="ECO:0000256" key="1">
    <source>
        <dbReference type="SAM" id="MobiDB-lite"/>
    </source>
</evidence>
<name>R9ZY49_9CAUD</name>
<evidence type="ECO:0000313" key="2">
    <source>
        <dbReference type="EMBL" id="AGO48036.1"/>
    </source>
</evidence>
<dbReference type="EMBL" id="KC821614">
    <property type="protein sequence ID" value="AGO48036.1"/>
    <property type="molecule type" value="Genomic_DNA"/>
</dbReference>
<reference evidence="2 3" key="1">
    <citation type="journal article" date="2013" name="Proc. Natl. Acad. Sci. U.S.A.">
        <title>Twelve previously unknown phage genera are ubiquitous in global oceans.</title>
        <authorList>
            <person name="Holmfeldt K."/>
            <person name="Solonenko N."/>
            <person name="Shah M."/>
            <person name="Corrier K."/>
            <person name="Riemann L."/>
            <person name="Verberkmoes N.C."/>
            <person name="Sullivan M.B."/>
        </authorList>
    </citation>
    <scope>NUCLEOTIDE SEQUENCE [LARGE SCALE GENOMIC DNA]</scope>
    <source>
        <strain evidence="2">Phi38:1</strain>
    </source>
</reference>
<protein>
    <submittedName>
        <fullName evidence="2">Uncharacterized protein</fullName>
    </submittedName>
</protein>